<sequence length="100" mass="11238">GTHIKPNDLVTVRMPNATRATKTTSKLLGFTKTGPFLCYKVTQKSVYLKDIVSMEHTLVALKPDIDAAYEANERRLQVLKEDLANRPDAPELNKVREELA</sequence>
<protein>
    <submittedName>
        <fullName evidence="1">Uncharacterized protein</fullName>
    </submittedName>
</protein>
<feature type="non-terminal residue" evidence="1">
    <location>
        <position position="1"/>
    </location>
</feature>
<reference evidence="1 2" key="1">
    <citation type="journal article" date="2015" name="Genome Biol. Evol.">
        <title>Comparative Genomics of a Bacterivorous Green Alga Reveals Evolutionary Causalities and Consequences of Phago-Mixotrophic Mode of Nutrition.</title>
        <authorList>
            <person name="Burns J.A."/>
            <person name="Paasch A."/>
            <person name="Narechania A."/>
            <person name="Kim E."/>
        </authorList>
    </citation>
    <scope>NUCLEOTIDE SEQUENCE [LARGE SCALE GENOMIC DNA]</scope>
    <source>
        <strain evidence="1 2">PLY_AMNH</strain>
    </source>
</reference>
<dbReference type="AlphaFoldDB" id="A0AAE0LLA9"/>
<organism evidence="1 2">
    <name type="scientific">Cymbomonas tetramitiformis</name>
    <dbReference type="NCBI Taxonomy" id="36881"/>
    <lineage>
        <taxon>Eukaryota</taxon>
        <taxon>Viridiplantae</taxon>
        <taxon>Chlorophyta</taxon>
        <taxon>Pyramimonadophyceae</taxon>
        <taxon>Pyramimonadales</taxon>
        <taxon>Pyramimonadaceae</taxon>
        <taxon>Cymbomonas</taxon>
    </lineage>
</organism>
<gene>
    <name evidence="1" type="ORF">CYMTET_3504</name>
</gene>
<comment type="caution">
    <text evidence="1">The sequence shown here is derived from an EMBL/GenBank/DDBJ whole genome shotgun (WGS) entry which is preliminary data.</text>
</comment>
<evidence type="ECO:0000313" key="1">
    <source>
        <dbReference type="EMBL" id="KAK3289040.1"/>
    </source>
</evidence>
<dbReference type="Proteomes" id="UP001190700">
    <property type="component" value="Unassembled WGS sequence"/>
</dbReference>
<evidence type="ECO:0000313" key="2">
    <source>
        <dbReference type="Proteomes" id="UP001190700"/>
    </source>
</evidence>
<name>A0AAE0LLA9_9CHLO</name>
<accession>A0AAE0LLA9</accession>
<proteinExistence type="predicted"/>
<keyword evidence="2" id="KW-1185">Reference proteome</keyword>
<dbReference type="EMBL" id="LGRX02000247">
    <property type="protein sequence ID" value="KAK3289040.1"/>
    <property type="molecule type" value="Genomic_DNA"/>
</dbReference>